<feature type="compositionally biased region" description="Low complexity" evidence="1">
    <location>
        <begin position="578"/>
        <end position="593"/>
    </location>
</feature>
<dbReference type="OrthoDB" id="413520at2759"/>
<feature type="region of interest" description="Disordered" evidence="1">
    <location>
        <begin position="156"/>
        <end position="175"/>
    </location>
</feature>
<dbReference type="InParanoid" id="D8LTY5"/>
<feature type="region of interest" description="Disordered" evidence="1">
    <location>
        <begin position="303"/>
        <end position="423"/>
    </location>
</feature>
<dbReference type="STRING" id="2880.D8LTY5"/>
<dbReference type="CDD" id="cd02440">
    <property type="entry name" value="AdoMet_MTases"/>
    <property type="match status" value="1"/>
</dbReference>
<dbReference type="InterPro" id="IPR019410">
    <property type="entry name" value="Methyltransf_16"/>
</dbReference>
<dbReference type="eggNOG" id="KOG2920">
    <property type="taxonomic scope" value="Eukaryota"/>
</dbReference>
<feature type="compositionally biased region" description="Low complexity" evidence="1">
    <location>
        <begin position="401"/>
        <end position="419"/>
    </location>
</feature>
<dbReference type="EMBL" id="FN649138">
    <property type="protein sequence ID" value="CBN75375.1"/>
    <property type="molecule type" value="Genomic_DNA"/>
</dbReference>
<feature type="compositionally biased region" description="Low complexity" evidence="1">
    <location>
        <begin position="376"/>
        <end position="387"/>
    </location>
</feature>
<proteinExistence type="predicted"/>
<reference evidence="2 3" key="1">
    <citation type="journal article" date="2010" name="Nature">
        <title>The Ectocarpus genome and the independent evolution of multicellularity in brown algae.</title>
        <authorList>
            <person name="Cock J.M."/>
            <person name="Sterck L."/>
            <person name="Rouze P."/>
            <person name="Scornet D."/>
            <person name="Allen A.E."/>
            <person name="Amoutzias G."/>
            <person name="Anthouard V."/>
            <person name="Artiguenave F."/>
            <person name="Aury J.M."/>
            <person name="Badger J.H."/>
            <person name="Beszteri B."/>
            <person name="Billiau K."/>
            <person name="Bonnet E."/>
            <person name="Bothwell J.H."/>
            <person name="Bowler C."/>
            <person name="Boyen C."/>
            <person name="Brownlee C."/>
            <person name="Carrano C.J."/>
            <person name="Charrier B."/>
            <person name="Cho G.Y."/>
            <person name="Coelho S.M."/>
            <person name="Collen J."/>
            <person name="Corre E."/>
            <person name="Da Silva C."/>
            <person name="Delage L."/>
            <person name="Delaroque N."/>
            <person name="Dittami S.M."/>
            <person name="Doulbeau S."/>
            <person name="Elias M."/>
            <person name="Farnham G."/>
            <person name="Gachon C.M."/>
            <person name="Gschloessl B."/>
            <person name="Heesch S."/>
            <person name="Jabbari K."/>
            <person name="Jubin C."/>
            <person name="Kawai H."/>
            <person name="Kimura K."/>
            <person name="Kloareg B."/>
            <person name="Kupper F.C."/>
            <person name="Lang D."/>
            <person name="Le Bail A."/>
            <person name="Leblanc C."/>
            <person name="Lerouge P."/>
            <person name="Lohr M."/>
            <person name="Lopez P.J."/>
            <person name="Martens C."/>
            <person name="Maumus F."/>
            <person name="Michel G."/>
            <person name="Miranda-Saavedra D."/>
            <person name="Morales J."/>
            <person name="Moreau H."/>
            <person name="Motomura T."/>
            <person name="Nagasato C."/>
            <person name="Napoli C.A."/>
            <person name="Nelson D.R."/>
            <person name="Nyvall-Collen P."/>
            <person name="Peters A.F."/>
            <person name="Pommier C."/>
            <person name="Potin P."/>
            <person name="Poulain J."/>
            <person name="Quesneville H."/>
            <person name="Read B."/>
            <person name="Rensing S.A."/>
            <person name="Ritter A."/>
            <person name="Rousvoal S."/>
            <person name="Samanta M."/>
            <person name="Samson G."/>
            <person name="Schroeder D.C."/>
            <person name="Segurens B."/>
            <person name="Strittmatter M."/>
            <person name="Tonon T."/>
            <person name="Tregear J.W."/>
            <person name="Valentin K."/>
            <person name="von Dassow P."/>
            <person name="Yamagishi T."/>
            <person name="Van de Peer Y."/>
            <person name="Wincker P."/>
        </authorList>
    </citation>
    <scope>NUCLEOTIDE SEQUENCE [LARGE SCALE GENOMIC DNA]</scope>
    <source>
        <strain evidence="3">Ec32 / CCAP1310/4</strain>
    </source>
</reference>
<feature type="compositionally biased region" description="Basic and acidic residues" evidence="1">
    <location>
        <begin position="118"/>
        <end position="129"/>
    </location>
</feature>
<gene>
    <name evidence="2" type="ORF">Esi_0090_0059</name>
</gene>
<dbReference type="PANTHER" id="PTHR14614">
    <property type="entry name" value="HEPATOCELLULAR CARCINOMA-ASSOCIATED ANTIGEN"/>
    <property type="match status" value="1"/>
</dbReference>
<name>D8LTY5_ECTSI</name>
<keyword evidence="3" id="KW-1185">Reference proteome</keyword>
<evidence type="ECO:0000256" key="1">
    <source>
        <dbReference type="SAM" id="MobiDB-lite"/>
    </source>
</evidence>
<protein>
    <submittedName>
        <fullName evidence="2">Uncharacterized protein</fullName>
    </submittedName>
</protein>
<accession>D8LTY5</accession>
<feature type="region of interest" description="Disordered" evidence="1">
    <location>
        <begin position="578"/>
        <end position="600"/>
    </location>
</feature>
<organism evidence="2 3">
    <name type="scientific">Ectocarpus siliculosus</name>
    <name type="common">Brown alga</name>
    <name type="synonym">Conferva siliculosa</name>
    <dbReference type="NCBI Taxonomy" id="2880"/>
    <lineage>
        <taxon>Eukaryota</taxon>
        <taxon>Sar</taxon>
        <taxon>Stramenopiles</taxon>
        <taxon>Ochrophyta</taxon>
        <taxon>PX clade</taxon>
        <taxon>Phaeophyceae</taxon>
        <taxon>Ectocarpales</taxon>
        <taxon>Ectocarpaceae</taxon>
        <taxon>Ectocarpus</taxon>
    </lineage>
</organism>
<feature type="region of interest" description="Disordered" evidence="1">
    <location>
        <begin position="623"/>
        <end position="647"/>
    </location>
</feature>
<feature type="region of interest" description="Disordered" evidence="1">
    <location>
        <begin position="189"/>
        <end position="208"/>
    </location>
</feature>
<evidence type="ECO:0000313" key="3">
    <source>
        <dbReference type="Proteomes" id="UP000002630"/>
    </source>
</evidence>
<sequence>MPRPVVYRLRSNLTNSFPVLLLPPPPPPTAYCIVAHWTLGEPVAVTVALESEAGVRVQHPHSYHVWAEPQPSSSSARDGLATGAVPLRVTLEGERASRFLLDVSSSIEEGDGVGGGGADRHDDSSHADQGRQCAPFKGLTLDLSTGTAHGWVAVLPSSRPTEPRTPPDLDHEDSTPVCACPAVAAQRRRRRRRRQARAAAAGEENGCKPEGEEGVVAGAEVQLSISLSPAWARRFNRPVLPLESLPALVHSPPYHVAAVGATPTVATPTPPTGRLEGEGQKRAVIGRSGACNVRRLRFEVGVARGGGDRDTGRRTIREEEKREENSGSKFTANEAEGATVEDSHLAGAPARKHKGDCCGGPINISLPPPPSPPTTPASSWPSLSSSPVGNAATVSGSDGDGATSGLSSCSASSGSGSTACDDDDDERGNGIIEVCAAESASLGGFFGTVWDCSLKMGAFLAALGPASLEGKRVVELGAATGTLSALCAALGASEVVATDTKDLLPLLTFNLARNSCPGSLNVEACEYDWGSPVGHHPALSRGVGFDVVICSDLLYDPAGWEPLLESLRQLLAAAGGRQRQPARGRGAAGAGSSPTPPSAPAVVYLAHRTRNPQESEFFDALLGQEGGRGPAAEASRRGGPPEGGEEGVLSFRCRRLSEEGVGGCHDEGCRGGEGLVWRGGCFPDVALYELSPVFAR</sequence>
<feature type="compositionally biased region" description="Basic and acidic residues" evidence="1">
    <location>
        <begin position="161"/>
        <end position="174"/>
    </location>
</feature>
<feature type="compositionally biased region" description="Pro residues" evidence="1">
    <location>
        <begin position="366"/>
        <end position="375"/>
    </location>
</feature>
<dbReference type="AlphaFoldDB" id="D8LTY5"/>
<feature type="compositionally biased region" description="Basic and acidic residues" evidence="1">
    <location>
        <begin position="306"/>
        <end position="326"/>
    </location>
</feature>
<dbReference type="Pfam" id="PF10294">
    <property type="entry name" value="Methyltransf_16"/>
    <property type="match status" value="1"/>
</dbReference>
<feature type="region of interest" description="Disordered" evidence="1">
    <location>
        <begin position="107"/>
        <end position="132"/>
    </location>
</feature>
<dbReference type="Gene3D" id="3.40.50.150">
    <property type="entry name" value="Vaccinia Virus protein VP39"/>
    <property type="match status" value="1"/>
</dbReference>
<dbReference type="EMBL" id="FN649751">
    <property type="protein sequence ID" value="CBN75375.1"/>
    <property type="molecule type" value="Genomic_DNA"/>
</dbReference>
<dbReference type="SUPFAM" id="SSF53335">
    <property type="entry name" value="S-adenosyl-L-methionine-dependent methyltransferases"/>
    <property type="match status" value="1"/>
</dbReference>
<evidence type="ECO:0000313" key="2">
    <source>
        <dbReference type="EMBL" id="CBN75375.1"/>
    </source>
</evidence>
<dbReference type="InterPro" id="IPR029063">
    <property type="entry name" value="SAM-dependent_MTases_sf"/>
</dbReference>
<dbReference type="Proteomes" id="UP000002630">
    <property type="component" value="Linkage Group LG26"/>
</dbReference>